<accession>M7NIM0</accession>
<evidence type="ECO:0000313" key="3">
    <source>
        <dbReference type="Proteomes" id="UP000012015"/>
    </source>
</evidence>
<reference evidence="2 3" key="1">
    <citation type="journal article" date="2013" name="Genome Announc.">
        <title>Draft Genome Sequence of Arthrobacter gangotriensis Strain Lz1yT, Isolated from a Penguin Rookery Soil Sample Collected in Antarctica, near the Indian Station Dakshin Gangotri.</title>
        <authorList>
            <person name="Shivaji S."/>
            <person name="Ara S."/>
            <person name="Bandi S."/>
            <person name="Singh A."/>
            <person name="Kumar Pinnaka A."/>
        </authorList>
    </citation>
    <scope>NUCLEOTIDE SEQUENCE [LARGE SCALE GENOMIC DNA]</scope>
    <source>
        <strain evidence="2 3">Lz1y</strain>
    </source>
</reference>
<dbReference type="InterPro" id="IPR010359">
    <property type="entry name" value="IrrE_HExxH"/>
</dbReference>
<name>M7NIM0_9MICC</name>
<dbReference type="Proteomes" id="UP000012015">
    <property type="component" value="Unassembled WGS sequence"/>
</dbReference>
<evidence type="ECO:0000313" key="2">
    <source>
        <dbReference type="EMBL" id="EMQ98388.1"/>
    </source>
</evidence>
<gene>
    <name evidence="2" type="ORF">ADIAG_02407</name>
</gene>
<dbReference type="RefSeq" id="WP_007271586.1">
    <property type="nucleotide sequence ID" value="NZ_AOCK01000006.1"/>
</dbReference>
<dbReference type="Pfam" id="PF06114">
    <property type="entry name" value="Peptidase_M78"/>
    <property type="match status" value="1"/>
</dbReference>
<comment type="caution">
    <text evidence="2">The sequence shown here is derived from an EMBL/GenBank/DDBJ whole genome shotgun (WGS) entry which is preliminary data.</text>
</comment>
<dbReference type="Gene3D" id="1.10.10.2910">
    <property type="match status" value="1"/>
</dbReference>
<dbReference type="EMBL" id="AOCK01000006">
    <property type="protein sequence ID" value="EMQ98388.1"/>
    <property type="molecule type" value="Genomic_DNA"/>
</dbReference>
<dbReference type="PATRIC" id="fig|1276920.7.peg.2404"/>
<protein>
    <recommendedName>
        <fullName evidence="1">IrrE N-terminal-like domain-containing protein</fullName>
    </recommendedName>
</protein>
<organism evidence="2 3">
    <name type="scientific">Paeniglutamicibacter gangotriensis Lz1y</name>
    <dbReference type="NCBI Taxonomy" id="1276920"/>
    <lineage>
        <taxon>Bacteria</taxon>
        <taxon>Bacillati</taxon>
        <taxon>Actinomycetota</taxon>
        <taxon>Actinomycetes</taxon>
        <taxon>Micrococcales</taxon>
        <taxon>Micrococcaceae</taxon>
        <taxon>Paeniglutamicibacter</taxon>
    </lineage>
</organism>
<proteinExistence type="predicted"/>
<feature type="domain" description="IrrE N-terminal-like" evidence="1">
    <location>
        <begin position="11"/>
        <end position="106"/>
    </location>
</feature>
<dbReference type="AlphaFoldDB" id="M7NIM0"/>
<dbReference type="STRING" id="1276920.ADIAG_02407"/>
<evidence type="ECO:0000259" key="1">
    <source>
        <dbReference type="Pfam" id="PF06114"/>
    </source>
</evidence>
<sequence>MFENLLGKLHVHVIETDLPNGWWGAYDITTNTIGLRRLLAPIQRRSTLSHELAHAVLKHDGHHEYQSRHERAAEELSATWLIRHCDFQHAARIYSTPTALAHELNVLPRDVHAYARFIQRTQK</sequence>
<keyword evidence="3" id="KW-1185">Reference proteome</keyword>